<evidence type="ECO:0000256" key="1">
    <source>
        <dbReference type="SAM" id="MobiDB-lite"/>
    </source>
</evidence>
<gene>
    <name evidence="2" type="ORF">I6H06_07455</name>
    <name evidence="3" type="ORF">NFI99_09250</name>
</gene>
<organism evidence="2 4">
    <name type="scientific">Burkholderia glumae</name>
    <name type="common">Pseudomonas glumae</name>
    <dbReference type="NCBI Taxonomy" id="337"/>
    <lineage>
        <taxon>Bacteria</taxon>
        <taxon>Pseudomonadati</taxon>
        <taxon>Pseudomonadota</taxon>
        <taxon>Betaproteobacteria</taxon>
        <taxon>Burkholderiales</taxon>
        <taxon>Burkholderiaceae</taxon>
        <taxon>Burkholderia</taxon>
    </lineage>
</organism>
<evidence type="ECO:0000313" key="5">
    <source>
        <dbReference type="Proteomes" id="UP001056386"/>
    </source>
</evidence>
<dbReference type="EMBL" id="CP099583">
    <property type="protein sequence ID" value="USS42392.1"/>
    <property type="molecule type" value="Genomic_DNA"/>
</dbReference>
<protein>
    <submittedName>
        <fullName evidence="2">Uncharacterized protein</fullName>
    </submittedName>
</protein>
<dbReference type="AlphaFoldDB" id="A0AAP9XVT3"/>
<dbReference type="GeneID" id="45699001"/>
<keyword evidence="5" id="KW-1185">Reference proteome</keyword>
<name>A0AAP9XVT3_BURGL</name>
<feature type="region of interest" description="Disordered" evidence="1">
    <location>
        <begin position="28"/>
        <end position="48"/>
    </location>
</feature>
<dbReference type="EMBL" id="CP065600">
    <property type="protein sequence ID" value="QPQ89473.1"/>
    <property type="molecule type" value="Genomic_DNA"/>
</dbReference>
<proteinExistence type="predicted"/>
<sequence>MDEFHAGAILDDRLTFTYRRVTRDAAQPSAAAHRTASVGGAPHNALSPVARPSCKRVFAVRRFTSPTPQQAC</sequence>
<dbReference type="Proteomes" id="UP001056386">
    <property type="component" value="Chromosome 2"/>
</dbReference>
<dbReference type="Proteomes" id="UP000594892">
    <property type="component" value="Chromosome 1"/>
</dbReference>
<evidence type="ECO:0000313" key="4">
    <source>
        <dbReference type="Proteomes" id="UP000594892"/>
    </source>
</evidence>
<evidence type="ECO:0000313" key="2">
    <source>
        <dbReference type="EMBL" id="QPQ89473.1"/>
    </source>
</evidence>
<reference evidence="3" key="2">
    <citation type="submission" date="2022-06" db="EMBL/GenBank/DDBJ databases">
        <title>Draft genome sequence of Burkholderia glumae strain GR20004 isolated from rice panicle showing bacterial panicle blight.</title>
        <authorList>
            <person name="Choi S.Y."/>
            <person name="Lee Y.H."/>
        </authorList>
    </citation>
    <scope>NUCLEOTIDE SEQUENCE</scope>
    <source>
        <strain evidence="3">GR20004</strain>
    </source>
</reference>
<dbReference type="RefSeq" id="WP_017433370.1">
    <property type="nucleotide sequence ID" value="NZ_CP021075.1"/>
</dbReference>
<evidence type="ECO:0000313" key="3">
    <source>
        <dbReference type="EMBL" id="USS42392.1"/>
    </source>
</evidence>
<accession>A0AAP9XVT3</accession>
<reference evidence="2 4" key="1">
    <citation type="submission" date="2020-12" db="EMBL/GenBank/DDBJ databases">
        <title>FDA dAtabase for Regulatory Grade micrObial Sequences (FDA-ARGOS): Supporting development and validation of Infectious Disease Dx tests.</title>
        <authorList>
            <person name="Minogue T."/>
            <person name="Wolcott M."/>
            <person name="Wasieloski L."/>
            <person name="Aguilar W."/>
            <person name="Moore D."/>
            <person name="Jaissle J."/>
            <person name="Tallon L."/>
            <person name="Sadzewicz L."/>
            <person name="Zhao X."/>
            <person name="Boylan J."/>
            <person name="Ott S."/>
            <person name="Bowen H."/>
            <person name="Vavikolanu K."/>
            <person name="Mehta A."/>
            <person name="Aluvathingal J."/>
            <person name="Nadendla S."/>
            <person name="Yan Y."/>
            <person name="Sichtig H."/>
        </authorList>
    </citation>
    <scope>NUCLEOTIDE SEQUENCE [LARGE SCALE GENOMIC DNA]</scope>
    <source>
        <strain evidence="2 4">FDAARGOS_949</strain>
    </source>
</reference>